<organism evidence="2 3">
    <name type="scientific">Chryseobacterium glaciei</name>
    <dbReference type="NCBI Taxonomy" id="1685010"/>
    <lineage>
        <taxon>Bacteria</taxon>
        <taxon>Pseudomonadati</taxon>
        <taxon>Bacteroidota</taxon>
        <taxon>Flavobacteriia</taxon>
        <taxon>Flavobacteriales</taxon>
        <taxon>Weeksellaceae</taxon>
        <taxon>Chryseobacterium group</taxon>
        <taxon>Chryseobacterium</taxon>
    </lineage>
</organism>
<sequence length="184" mass="19902">MKKLFLLTAFIASFWASAQDDLFIQNYTDTIIEYTIWKSNYTSTTNCSPNIQANTSLSVLGPASLSPLGYVEAYYNPDVNTSNTFNPNYPDTPLINSWVVNADYLNPYNLPGNPVPTALWMGSKWAGMKFGVKNTSGVAIGGYYTMHMGCGTANPPVLDLSGYGSPAVNGTIFTAGGSTFIVLF</sequence>
<dbReference type="KEGG" id="chh:A0O34_09145"/>
<dbReference type="OrthoDB" id="1248305at2"/>
<gene>
    <name evidence="2" type="ORF">A0O34_09145</name>
</gene>
<evidence type="ECO:0000256" key="1">
    <source>
        <dbReference type="SAM" id="SignalP"/>
    </source>
</evidence>
<protein>
    <submittedName>
        <fullName evidence="2">Uncharacterized protein</fullName>
    </submittedName>
</protein>
<dbReference type="EMBL" id="CP015199">
    <property type="protein sequence ID" value="ANF50677.1"/>
    <property type="molecule type" value="Genomic_DNA"/>
</dbReference>
<dbReference type="STRING" id="1685010.A0O34_09145"/>
<reference evidence="2 3" key="1">
    <citation type="submission" date="2016-04" db="EMBL/GenBank/DDBJ databases">
        <title>Complete Genome Sequence of Chryseobacterium sp. IHBB 10212.</title>
        <authorList>
            <person name="Pal M."/>
            <person name="Swarnkar M.K."/>
            <person name="Kaushal K."/>
            <person name="Chhibber S."/>
            <person name="Singh A.K."/>
            <person name="Gulati A."/>
        </authorList>
    </citation>
    <scope>NUCLEOTIDE SEQUENCE [LARGE SCALE GENOMIC DNA]</scope>
    <source>
        <strain evidence="2 3">IHBB 10212</strain>
    </source>
</reference>
<name>A0A172XUH7_9FLAO</name>
<keyword evidence="3" id="KW-1185">Reference proteome</keyword>
<dbReference type="RefSeq" id="WP_066753949.1">
    <property type="nucleotide sequence ID" value="NZ_CP015199.1"/>
</dbReference>
<proteinExistence type="predicted"/>
<feature type="chain" id="PRO_5008003844" evidence="1">
    <location>
        <begin position="19"/>
        <end position="184"/>
    </location>
</feature>
<accession>A0A172XUH7</accession>
<evidence type="ECO:0000313" key="3">
    <source>
        <dbReference type="Proteomes" id="UP000077824"/>
    </source>
</evidence>
<keyword evidence="1" id="KW-0732">Signal</keyword>
<feature type="signal peptide" evidence="1">
    <location>
        <begin position="1"/>
        <end position="18"/>
    </location>
</feature>
<dbReference type="AlphaFoldDB" id="A0A172XUH7"/>
<evidence type="ECO:0000313" key="2">
    <source>
        <dbReference type="EMBL" id="ANF50677.1"/>
    </source>
</evidence>
<dbReference type="Proteomes" id="UP000077824">
    <property type="component" value="Chromosome"/>
</dbReference>